<dbReference type="EMBL" id="JAPWTK010000092">
    <property type="protein sequence ID" value="KAJ8950909.1"/>
    <property type="molecule type" value="Genomic_DNA"/>
</dbReference>
<name>A0AAV8YK58_9CUCU</name>
<accession>A0AAV8YK58</accession>
<evidence type="ECO:0000313" key="2">
    <source>
        <dbReference type="Proteomes" id="UP001162162"/>
    </source>
</evidence>
<dbReference type="Proteomes" id="UP001162162">
    <property type="component" value="Unassembled WGS sequence"/>
</dbReference>
<sequence length="124" mass="14420">MSLILLYIHFQHSIPPTIIGYVYLPPQTPYLACIRSEKNLPPVHQPSHTNISYYPTSTIKKIIRRPLLILQTSFSPISICLAHVQTLINKQDNYRHRHLQHVSIFYIYYLVCVQISTTSKSTRS</sequence>
<dbReference type="AlphaFoldDB" id="A0AAV8YK58"/>
<comment type="caution">
    <text evidence="1">The sequence shown here is derived from an EMBL/GenBank/DDBJ whole genome shotgun (WGS) entry which is preliminary data.</text>
</comment>
<gene>
    <name evidence="1" type="ORF">NQ318_008347</name>
</gene>
<keyword evidence="2" id="KW-1185">Reference proteome</keyword>
<protein>
    <submittedName>
        <fullName evidence="1">Uncharacterized protein</fullName>
    </submittedName>
</protein>
<evidence type="ECO:0000313" key="1">
    <source>
        <dbReference type="EMBL" id="KAJ8950909.1"/>
    </source>
</evidence>
<reference evidence="1" key="1">
    <citation type="journal article" date="2023" name="Insect Mol. Biol.">
        <title>Genome sequencing provides insights into the evolution of gene families encoding plant cell wall-degrading enzymes in longhorned beetles.</title>
        <authorList>
            <person name="Shin N.R."/>
            <person name="Okamura Y."/>
            <person name="Kirsch R."/>
            <person name="Pauchet Y."/>
        </authorList>
    </citation>
    <scope>NUCLEOTIDE SEQUENCE</scope>
    <source>
        <strain evidence="1">AMC_N1</strain>
    </source>
</reference>
<proteinExistence type="predicted"/>
<organism evidence="1 2">
    <name type="scientific">Aromia moschata</name>
    <dbReference type="NCBI Taxonomy" id="1265417"/>
    <lineage>
        <taxon>Eukaryota</taxon>
        <taxon>Metazoa</taxon>
        <taxon>Ecdysozoa</taxon>
        <taxon>Arthropoda</taxon>
        <taxon>Hexapoda</taxon>
        <taxon>Insecta</taxon>
        <taxon>Pterygota</taxon>
        <taxon>Neoptera</taxon>
        <taxon>Endopterygota</taxon>
        <taxon>Coleoptera</taxon>
        <taxon>Polyphaga</taxon>
        <taxon>Cucujiformia</taxon>
        <taxon>Chrysomeloidea</taxon>
        <taxon>Cerambycidae</taxon>
        <taxon>Cerambycinae</taxon>
        <taxon>Callichromatini</taxon>
        <taxon>Aromia</taxon>
    </lineage>
</organism>